<accession>A0A9Q1JKZ3</accession>
<dbReference type="Pfam" id="PF14111">
    <property type="entry name" value="DUF4283"/>
    <property type="match status" value="1"/>
</dbReference>
<dbReference type="PANTHER" id="PTHR33233:SF17">
    <property type="entry name" value="DUF4283 DOMAIN-CONTAINING PROTEIN"/>
    <property type="match status" value="1"/>
</dbReference>
<dbReference type="Proteomes" id="UP001153076">
    <property type="component" value="Unassembled WGS sequence"/>
</dbReference>
<reference evidence="3" key="1">
    <citation type="submission" date="2022-04" db="EMBL/GenBank/DDBJ databases">
        <title>Carnegiea gigantea Genome sequencing and assembly v2.</title>
        <authorList>
            <person name="Copetti D."/>
            <person name="Sanderson M.J."/>
            <person name="Burquez A."/>
            <person name="Wojciechowski M.F."/>
        </authorList>
    </citation>
    <scope>NUCLEOTIDE SEQUENCE</scope>
    <source>
        <strain evidence="3">SGP5-SGP5p</strain>
        <tissue evidence="3">Aerial part</tissue>
    </source>
</reference>
<organism evidence="3 4">
    <name type="scientific">Carnegiea gigantea</name>
    <dbReference type="NCBI Taxonomy" id="171969"/>
    <lineage>
        <taxon>Eukaryota</taxon>
        <taxon>Viridiplantae</taxon>
        <taxon>Streptophyta</taxon>
        <taxon>Embryophyta</taxon>
        <taxon>Tracheophyta</taxon>
        <taxon>Spermatophyta</taxon>
        <taxon>Magnoliopsida</taxon>
        <taxon>eudicotyledons</taxon>
        <taxon>Gunneridae</taxon>
        <taxon>Pentapetalae</taxon>
        <taxon>Caryophyllales</taxon>
        <taxon>Cactineae</taxon>
        <taxon>Cactaceae</taxon>
        <taxon>Cactoideae</taxon>
        <taxon>Echinocereeae</taxon>
        <taxon>Carnegiea</taxon>
    </lineage>
</organism>
<sequence>MLTQFLDRHSGGEKNTLPDYNKFDELIDKIDVGERVKAKFFLNLLACVKGLAEQPPGNPPSIIDRNNQDLSPRAERTMNEAVPRGPESAPRPHSLYASIVDPNEGTALDFVPISEINGIKCAKIALDDIEEEIAYWQNAVVCCVLGANPPVEVIEGFVRRIWSDYAIDKVMQIKKGLYLMRFLETRNAEMVAHKGLYHFDHKPFIGKSWTPELDINTDRIATLPIWIQPLELDIKYWGGPKPQ</sequence>
<comment type="caution">
    <text evidence="3">The sequence shown here is derived from an EMBL/GenBank/DDBJ whole genome shotgun (WGS) entry which is preliminary data.</text>
</comment>
<evidence type="ECO:0000313" key="4">
    <source>
        <dbReference type="Proteomes" id="UP001153076"/>
    </source>
</evidence>
<proteinExistence type="predicted"/>
<dbReference type="PANTHER" id="PTHR33233">
    <property type="entry name" value="ENDONUCLEASE/EXONUCLEASE/PHOSPHATASE"/>
    <property type="match status" value="1"/>
</dbReference>
<name>A0A9Q1JKZ3_9CARY</name>
<dbReference type="OrthoDB" id="851886at2759"/>
<feature type="region of interest" description="Disordered" evidence="1">
    <location>
        <begin position="56"/>
        <end position="92"/>
    </location>
</feature>
<feature type="domain" description="DUF4283" evidence="2">
    <location>
        <begin position="135"/>
        <end position="215"/>
    </location>
</feature>
<evidence type="ECO:0000313" key="3">
    <source>
        <dbReference type="EMBL" id="KAJ8422180.1"/>
    </source>
</evidence>
<dbReference type="InterPro" id="IPR025558">
    <property type="entry name" value="DUF4283"/>
</dbReference>
<dbReference type="EMBL" id="JAKOGI010002355">
    <property type="protein sequence ID" value="KAJ8422180.1"/>
    <property type="molecule type" value="Genomic_DNA"/>
</dbReference>
<evidence type="ECO:0000256" key="1">
    <source>
        <dbReference type="SAM" id="MobiDB-lite"/>
    </source>
</evidence>
<protein>
    <recommendedName>
        <fullName evidence="2">DUF4283 domain-containing protein</fullName>
    </recommendedName>
</protein>
<dbReference type="AlphaFoldDB" id="A0A9Q1JKZ3"/>
<gene>
    <name evidence="3" type="ORF">Cgig2_015761</name>
</gene>
<keyword evidence="4" id="KW-1185">Reference proteome</keyword>
<evidence type="ECO:0000259" key="2">
    <source>
        <dbReference type="Pfam" id="PF14111"/>
    </source>
</evidence>